<dbReference type="InterPro" id="IPR001789">
    <property type="entry name" value="Sig_transdc_resp-reg_receiver"/>
</dbReference>
<name>A0AAE3M1Y4_9BACT</name>
<dbReference type="PRINTS" id="PR00344">
    <property type="entry name" value="BCTRLSENSOR"/>
</dbReference>
<dbReference type="FunFam" id="3.30.565.10:FF:000006">
    <property type="entry name" value="Sensor histidine kinase WalK"/>
    <property type="match status" value="1"/>
</dbReference>
<feature type="domain" description="Histidine kinase" evidence="8">
    <location>
        <begin position="155"/>
        <end position="374"/>
    </location>
</feature>
<keyword evidence="7" id="KW-0175">Coiled coil</keyword>
<protein>
    <recommendedName>
        <fullName evidence="2">histidine kinase</fullName>
        <ecNumber evidence="2">2.7.13.3</ecNumber>
    </recommendedName>
</protein>
<dbReference type="SUPFAM" id="SSF55874">
    <property type="entry name" value="ATPase domain of HSP90 chaperone/DNA topoisomerase II/histidine kinase"/>
    <property type="match status" value="1"/>
</dbReference>
<evidence type="ECO:0000256" key="4">
    <source>
        <dbReference type="ARBA" id="ARBA00022679"/>
    </source>
</evidence>
<feature type="modified residue" description="4-aspartylphosphate" evidence="6">
    <location>
        <position position="53"/>
    </location>
</feature>
<keyword evidence="11" id="KW-1185">Reference proteome</keyword>
<dbReference type="Pfam" id="PF02518">
    <property type="entry name" value="HATPase_c"/>
    <property type="match status" value="1"/>
</dbReference>
<dbReference type="InterPro" id="IPR003661">
    <property type="entry name" value="HisK_dim/P_dom"/>
</dbReference>
<keyword evidence="3 6" id="KW-0597">Phosphoprotein</keyword>
<dbReference type="SMART" id="SM00448">
    <property type="entry name" value="REC"/>
    <property type="match status" value="2"/>
</dbReference>
<dbReference type="GO" id="GO:0000155">
    <property type="term" value="F:phosphorelay sensor kinase activity"/>
    <property type="evidence" value="ECO:0007669"/>
    <property type="project" value="InterPro"/>
</dbReference>
<dbReference type="CDD" id="cd00082">
    <property type="entry name" value="HisKA"/>
    <property type="match status" value="1"/>
</dbReference>
<dbReference type="CDD" id="cd17546">
    <property type="entry name" value="REC_hyHK_CKI1_RcsC-like"/>
    <property type="match status" value="1"/>
</dbReference>
<dbReference type="InterPro" id="IPR036890">
    <property type="entry name" value="HATPase_C_sf"/>
</dbReference>
<dbReference type="InterPro" id="IPR011006">
    <property type="entry name" value="CheY-like_superfamily"/>
</dbReference>
<dbReference type="SMART" id="SM00387">
    <property type="entry name" value="HATPase_c"/>
    <property type="match status" value="1"/>
</dbReference>
<comment type="caution">
    <text evidence="10">The sequence shown here is derived from an EMBL/GenBank/DDBJ whole genome shotgun (WGS) entry which is preliminary data.</text>
</comment>
<sequence length="529" mass="60800">MRKFNLLYVDDEQSNLRIFKDTYRRNFNIFLASSAKEGIEIMENNHIDLILSDQRMPEMTGVDLLKYSFQKFPKVNRILITGYSDIDAVEDAINKARVFQYVQKPWDEGALLDIISDALRVYELEEENERQKHELEIAKKKAEESDRLKTEFIYNMSHEIRTPMNGIIGFSSLLEKPEICESEKQKFIQIIKRSSIKLLQIIDNILAISELVTKQVKVENDCVHLNELCSELFAKFNPVAQNQNLKFSYKNEFSDHQDIIITTDKPKLYTILKNLLDNAFKFTTEGHIEFGYKQFDSQLVIYIKDTGVGINKENLENIFERFSQEEKEISNKVDGLGLGLSIAQENALLINARILVESEKGKGSTFRLVLPYVAPEASADCNKTTDSKNSINKLKPKLKVLITEDEEINLFYLNTVINKIAKTEVEILQANNGKEAVDLCNSHPDIDVVFMDIKMPVMDGYEATKIIKENHPNIAIIVQTAYSTEEDRKRAFNSGCDDFISKPIKLNIIDAVLDKFCYSKEATYKEIKC</sequence>
<dbReference type="PANTHER" id="PTHR43047:SF72">
    <property type="entry name" value="OSMOSENSING HISTIDINE PROTEIN KINASE SLN1"/>
    <property type="match status" value="1"/>
</dbReference>
<dbReference type="Gene3D" id="1.10.287.130">
    <property type="match status" value="1"/>
</dbReference>
<feature type="domain" description="Response regulatory" evidence="9">
    <location>
        <begin position="5"/>
        <end position="119"/>
    </location>
</feature>
<dbReference type="SMART" id="SM00388">
    <property type="entry name" value="HisKA"/>
    <property type="match status" value="1"/>
</dbReference>
<keyword evidence="4" id="KW-0808">Transferase</keyword>
<dbReference type="PANTHER" id="PTHR43047">
    <property type="entry name" value="TWO-COMPONENT HISTIDINE PROTEIN KINASE"/>
    <property type="match status" value="1"/>
</dbReference>
<evidence type="ECO:0000256" key="3">
    <source>
        <dbReference type="ARBA" id="ARBA00022553"/>
    </source>
</evidence>
<dbReference type="Gene3D" id="3.40.50.2300">
    <property type="match status" value="2"/>
</dbReference>
<reference evidence="10" key="1">
    <citation type="submission" date="2022-10" db="EMBL/GenBank/DDBJ databases">
        <authorList>
            <person name="Yu W.X."/>
        </authorList>
    </citation>
    <scope>NUCLEOTIDE SEQUENCE</scope>
    <source>
        <strain evidence="10">AAT</strain>
    </source>
</reference>
<evidence type="ECO:0000256" key="7">
    <source>
        <dbReference type="SAM" id="Coils"/>
    </source>
</evidence>
<feature type="coiled-coil region" evidence="7">
    <location>
        <begin position="121"/>
        <end position="148"/>
    </location>
</feature>
<dbReference type="InterPro" id="IPR005467">
    <property type="entry name" value="His_kinase_dom"/>
</dbReference>
<proteinExistence type="predicted"/>
<organism evidence="10 11">
    <name type="scientific">Plebeiibacterium sediminum</name>
    <dbReference type="NCBI Taxonomy" id="2992112"/>
    <lineage>
        <taxon>Bacteria</taxon>
        <taxon>Pseudomonadati</taxon>
        <taxon>Bacteroidota</taxon>
        <taxon>Bacteroidia</taxon>
        <taxon>Marinilabiliales</taxon>
        <taxon>Marinilabiliaceae</taxon>
        <taxon>Plebeiibacterium</taxon>
    </lineage>
</organism>
<dbReference type="CDD" id="cd17569">
    <property type="entry name" value="REC_HupR-like"/>
    <property type="match status" value="1"/>
</dbReference>
<dbReference type="GO" id="GO:0005886">
    <property type="term" value="C:plasma membrane"/>
    <property type="evidence" value="ECO:0007669"/>
    <property type="project" value="TreeGrafter"/>
</dbReference>
<dbReference type="AlphaFoldDB" id="A0AAE3M1Y4"/>
<feature type="domain" description="Response regulatory" evidence="9">
    <location>
        <begin position="399"/>
        <end position="517"/>
    </location>
</feature>
<dbReference type="EC" id="2.7.13.3" evidence="2"/>
<keyword evidence="5" id="KW-0418">Kinase</keyword>
<comment type="catalytic activity">
    <reaction evidence="1">
        <text>ATP + protein L-histidine = ADP + protein N-phospho-L-histidine.</text>
        <dbReference type="EC" id="2.7.13.3"/>
    </reaction>
</comment>
<evidence type="ECO:0000313" key="10">
    <source>
        <dbReference type="EMBL" id="MCW3785633.1"/>
    </source>
</evidence>
<evidence type="ECO:0000256" key="1">
    <source>
        <dbReference type="ARBA" id="ARBA00000085"/>
    </source>
</evidence>
<dbReference type="InterPro" id="IPR004358">
    <property type="entry name" value="Sig_transdc_His_kin-like_C"/>
</dbReference>
<dbReference type="SUPFAM" id="SSF52172">
    <property type="entry name" value="CheY-like"/>
    <property type="match status" value="2"/>
</dbReference>
<evidence type="ECO:0000259" key="9">
    <source>
        <dbReference type="PROSITE" id="PS50110"/>
    </source>
</evidence>
<evidence type="ECO:0000259" key="8">
    <source>
        <dbReference type="PROSITE" id="PS50109"/>
    </source>
</evidence>
<gene>
    <name evidence="10" type="ORF">OM075_04105</name>
</gene>
<evidence type="ECO:0000256" key="5">
    <source>
        <dbReference type="ARBA" id="ARBA00022777"/>
    </source>
</evidence>
<dbReference type="PROSITE" id="PS50110">
    <property type="entry name" value="RESPONSE_REGULATORY"/>
    <property type="match status" value="2"/>
</dbReference>
<dbReference type="Pfam" id="PF00072">
    <property type="entry name" value="Response_reg"/>
    <property type="match status" value="2"/>
</dbReference>
<accession>A0AAE3M1Y4</accession>
<evidence type="ECO:0000256" key="6">
    <source>
        <dbReference type="PROSITE-ProRule" id="PRU00169"/>
    </source>
</evidence>
<dbReference type="PROSITE" id="PS50109">
    <property type="entry name" value="HIS_KIN"/>
    <property type="match status" value="1"/>
</dbReference>
<dbReference type="InterPro" id="IPR003594">
    <property type="entry name" value="HATPase_dom"/>
</dbReference>
<dbReference type="Pfam" id="PF00512">
    <property type="entry name" value="HisKA"/>
    <property type="match status" value="1"/>
</dbReference>
<evidence type="ECO:0000313" key="11">
    <source>
        <dbReference type="Proteomes" id="UP001209229"/>
    </source>
</evidence>
<dbReference type="Proteomes" id="UP001209229">
    <property type="component" value="Unassembled WGS sequence"/>
</dbReference>
<dbReference type="Gene3D" id="3.30.565.10">
    <property type="entry name" value="Histidine kinase-like ATPase, C-terminal domain"/>
    <property type="match status" value="1"/>
</dbReference>
<dbReference type="EMBL" id="JAPDPJ010000005">
    <property type="protein sequence ID" value="MCW3785633.1"/>
    <property type="molecule type" value="Genomic_DNA"/>
</dbReference>
<dbReference type="GO" id="GO:0009927">
    <property type="term" value="F:histidine phosphotransfer kinase activity"/>
    <property type="evidence" value="ECO:0007669"/>
    <property type="project" value="TreeGrafter"/>
</dbReference>
<dbReference type="RefSeq" id="WP_301189205.1">
    <property type="nucleotide sequence ID" value="NZ_JAPDPJ010000005.1"/>
</dbReference>
<evidence type="ECO:0000256" key="2">
    <source>
        <dbReference type="ARBA" id="ARBA00012438"/>
    </source>
</evidence>
<feature type="modified residue" description="4-aspartylphosphate" evidence="6">
    <location>
        <position position="452"/>
    </location>
</feature>